<feature type="region of interest" description="Disordered" evidence="1">
    <location>
        <begin position="189"/>
        <end position="208"/>
    </location>
</feature>
<keyword evidence="3" id="KW-1185">Reference proteome</keyword>
<protein>
    <submittedName>
        <fullName evidence="2">Uncharacterized protein</fullName>
    </submittedName>
</protein>
<dbReference type="Proteomes" id="UP001201262">
    <property type="component" value="Unassembled WGS sequence"/>
</dbReference>
<reference evidence="2" key="1">
    <citation type="submission" date="2021-12" db="EMBL/GenBank/DDBJ databases">
        <title>Convergent genome expansion in fungi linked to evolution of root-endophyte symbiosis.</title>
        <authorList>
            <consortium name="DOE Joint Genome Institute"/>
            <person name="Ke Y.-H."/>
            <person name="Bonito G."/>
            <person name="Liao H.-L."/>
            <person name="Looney B."/>
            <person name="Rojas-Flechas A."/>
            <person name="Nash J."/>
            <person name="Hameed K."/>
            <person name="Schadt C."/>
            <person name="Martin F."/>
            <person name="Crous P.W."/>
            <person name="Miettinen O."/>
            <person name="Magnuson J.K."/>
            <person name="Labbe J."/>
            <person name="Jacobson D."/>
            <person name="Doktycz M.J."/>
            <person name="Veneault-Fourrey C."/>
            <person name="Kuo A."/>
            <person name="Mondo S."/>
            <person name="Calhoun S."/>
            <person name="Riley R."/>
            <person name="Ohm R."/>
            <person name="LaButti K."/>
            <person name="Andreopoulos B."/>
            <person name="Pangilinan J."/>
            <person name="Nolan M."/>
            <person name="Tritt A."/>
            <person name="Clum A."/>
            <person name="Lipzen A."/>
            <person name="Daum C."/>
            <person name="Barry K."/>
            <person name="Grigoriev I.V."/>
            <person name="Vilgalys R."/>
        </authorList>
    </citation>
    <scope>NUCLEOTIDE SEQUENCE</scope>
    <source>
        <strain evidence="2">PMI_201</strain>
    </source>
</reference>
<organism evidence="2 3">
    <name type="scientific">Talaromyces proteolyticus</name>
    <dbReference type="NCBI Taxonomy" id="1131652"/>
    <lineage>
        <taxon>Eukaryota</taxon>
        <taxon>Fungi</taxon>
        <taxon>Dikarya</taxon>
        <taxon>Ascomycota</taxon>
        <taxon>Pezizomycotina</taxon>
        <taxon>Eurotiomycetes</taxon>
        <taxon>Eurotiomycetidae</taxon>
        <taxon>Eurotiales</taxon>
        <taxon>Trichocomaceae</taxon>
        <taxon>Talaromyces</taxon>
        <taxon>Talaromyces sect. Bacilispori</taxon>
    </lineage>
</organism>
<name>A0AAD4PVB9_9EURO</name>
<evidence type="ECO:0000256" key="1">
    <source>
        <dbReference type="SAM" id="MobiDB-lite"/>
    </source>
</evidence>
<dbReference type="GeneID" id="70240036"/>
<gene>
    <name evidence="2" type="ORF">BGW36DRAFT_185535</name>
</gene>
<comment type="caution">
    <text evidence="2">The sequence shown here is derived from an EMBL/GenBank/DDBJ whole genome shotgun (WGS) entry which is preliminary data.</text>
</comment>
<feature type="region of interest" description="Disordered" evidence="1">
    <location>
        <begin position="64"/>
        <end position="148"/>
    </location>
</feature>
<dbReference type="EMBL" id="JAJTJA010000007">
    <property type="protein sequence ID" value="KAH8696365.1"/>
    <property type="molecule type" value="Genomic_DNA"/>
</dbReference>
<accession>A0AAD4PVB9</accession>
<sequence length="208" mass="21924">MPLNSPQTSSPSSTSDPLAANPPIGINANTPLNLGGGRLVPPSDSARLLGVMLNYTSCPCGSASERLGSGPSRASRPPQRLPTPGSSGYTTPGGATLLHRHPERTSQPPAPLPRLRVVHRPRDHPSAGTAPGARGGTPASTGSPRTWGSQAMNWQTRWPRRPPDGALAPPLSGFAIKPLQSAVDWWSRESTPTAWKEDWQRSGSCSPR</sequence>
<feature type="compositionally biased region" description="Low complexity" evidence="1">
    <location>
        <begin position="1"/>
        <end position="15"/>
    </location>
</feature>
<dbReference type="AlphaFoldDB" id="A0AAD4PVB9"/>
<feature type="region of interest" description="Disordered" evidence="1">
    <location>
        <begin position="1"/>
        <end position="42"/>
    </location>
</feature>
<dbReference type="RefSeq" id="XP_046071303.1">
    <property type="nucleotide sequence ID" value="XM_046209749.1"/>
</dbReference>
<evidence type="ECO:0000313" key="3">
    <source>
        <dbReference type="Proteomes" id="UP001201262"/>
    </source>
</evidence>
<feature type="compositionally biased region" description="Low complexity" evidence="1">
    <location>
        <begin position="126"/>
        <end position="143"/>
    </location>
</feature>
<proteinExistence type="predicted"/>
<feature type="compositionally biased region" description="Low complexity" evidence="1">
    <location>
        <begin position="82"/>
        <end position="96"/>
    </location>
</feature>
<evidence type="ECO:0000313" key="2">
    <source>
        <dbReference type="EMBL" id="KAH8696365.1"/>
    </source>
</evidence>